<keyword evidence="3" id="KW-1185">Reference proteome</keyword>
<accession>A0A1H2I503</accession>
<organism evidence="2 3">
    <name type="scientific">Geopseudomonas guangdongensis</name>
    <dbReference type="NCBI Taxonomy" id="1245526"/>
    <lineage>
        <taxon>Bacteria</taxon>
        <taxon>Pseudomonadati</taxon>
        <taxon>Pseudomonadota</taxon>
        <taxon>Gammaproteobacteria</taxon>
        <taxon>Pseudomonadales</taxon>
        <taxon>Pseudomonadaceae</taxon>
        <taxon>Geopseudomonas</taxon>
    </lineage>
</organism>
<reference evidence="3" key="1">
    <citation type="submission" date="2016-10" db="EMBL/GenBank/DDBJ databases">
        <authorList>
            <person name="Varghese N."/>
            <person name="Submissions S."/>
        </authorList>
    </citation>
    <scope>NUCLEOTIDE SEQUENCE [LARGE SCALE GENOMIC DNA]</scope>
    <source>
        <strain evidence="3">CCTCC 2012022</strain>
    </source>
</reference>
<keyword evidence="1" id="KW-0812">Transmembrane</keyword>
<keyword evidence="1" id="KW-1133">Transmembrane helix</keyword>
<keyword evidence="1" id="KW-0472">Membrane</keyword>
<dbReference type="Proteomes" id="UP000243063">
    <property type="component" value="Chromosome I"/>
</dbReference>
<dbReference type="STRING" id="1245526.SAMN05216580_2727"/>
<dbReference type="EMBL" id="LT629780">
    <property type="protein sequence ID" value="SDU39240.1"/>
    <property type="molecule type" value="Genomic_DNA"/>
</dbReference>
<sequence length="54" mass="5723">MKKAAPHTSSAARRKAHFTTAVQVAGIAALYVLTFAGLLAFTLLIIEVVRRAGL</sequence>
<dbReference type="AlphaFoldDB" id="A0A1H2I503"/>
<proteinExistence type="predicted"/>
<protein>
    <submittedName>
        <fullName evidence="2">Uncharacterized protein</fullName>
    </submittedName>
</protein>
<dbReference type="RefSeq" id="WP_157719003.1">
    <property type="nucleotide sequence ID" value="NZ_LT629780.1"/>
</dbReference>
<evidence type="ECO:0000256" key="1">
    <source>
        <dbReference type="SAM" id="Phobius"/>
    </source>
</evidence>
<evidence type="ECO:0000313" key="2">
    <source>
        <dbReference type="EMBL" id="SDU39240.1"/>
    </source>
</evidence>
<evidence type="ECO:0000313" key="3">
    <source>
        <dbReference type="Proteomes" id="UP000243063"/>
    </source>
</evidence>
<feature type="transmembrane region" description="Helical" evidence="1">
    <location>
        <begin position="21"/>
        <end position="46"/>
    </location>
</feature>
<gene>
    <name evidence="2" type="ORF">SAMN05216580_2727</name>
</gene>
<name>A0A1H2I503_9GAMM</name>